<sequence>MRGGVGAVGSPPPSTSLVEGLPEAFLGSDFTTGLIAAFDDVIGSVGATLDDLDAYLDPRYAPDDFVRWVASWLSPAIAARRDAEHLRRHLGDLRRALVGRGTLDGVTAAVRACTGLDPDVRDTGGVAWSKRPQGAFPGRSAPLLEVDVRIAEDEPDPDAVLDLVRFVVDDLRPAHVPAAVRRAPG</sequence>
<keyword evidence="2" id="KW-1185">Reference proteome</keyword>
<dbReference type="InterPro" id="IPR011748">
    <property type="entry name" value="Unchr_phage_tail-like"/>
</dbReference>
<dbReference type="RefSeq" id="WP_307491959.1">
    <property type="nucleotide sequence ID" value="NZ_JAUSVB010000002.1"/>
</dbReference>
<evidence type="ECO:0000313" key="2">
    <source>
        <dbReference type="Proteomes" id="UP001239626"/>
    </source>
</evidence>
<evidence type="ECO:0000313" key="1">
    <source>
        <dbReference type="EMBL" id="MDQ0373741.1"/>
    </source>
</evidence>
<dbReference type="EMBL" id="JAUSVB010000002">
    <property type="protein sequence ID" value="MDQ0373741.1"/>
    <property type="molecule type" value="Genomic_DNA"/>
</dbReference>
<dbReference type="Proteomes" id="UP001239626">
    <property type="component" value="Unassembled WGS sequence"/>
</dbReference>
<name>A0ABU0EEN8_9CELL</name>
<gene>
    <name evidence="1" type="ORF">J2X26_002052</name>
</gene>
<proteinExistence type="predicted"/>
<dbReference type="NCBIfam" id="TIGR02242">
    <property type="entry name" value="tail_TIGR02242"/>
    <property type="match status" value="1"/>
</dbReference>
<reference evidence="1 2" key="1">
    <citation type="submission" date="2023-07" db="EMBL/GenBank/DDBJ databases">
        <title>Sorghum-associated microbial communities from plants grown in Nebraska, USA.</title>
        <authorList>
            <person name="Schachtman D."/>
        </authorList>
    </citation>
    <scope>NUCLEOTIDE SEQUENCE [LARGE SCALE GENOMIC DNA]</scope>
    <source>
        <strain evidence="1 2">BE332</strain>
    </source>
</reference>
<comment type="caution">
    <text evidence="1">The sequence shown here is derived from an EMBL/GenBank/DDBJ whole genome shotgun (WGS) entry which is preliminary data.</text>
</comment>
<protein>
    <submittedName>
        <fullName evidence="1">Phage tail-like protein</fullName>
    </submittedName>
</protein>
<organism evidence="1 2">
    <name type="scientific">Cellulomonas humilata</name>
    <dbReference type="NCBI Taxonomy" id="144055"/>
    <lineage>
        <taxon>Bacteria</taxon>
        <taxon>Bacillati</taxon>
        <taxon>Actinomycetota</taxon>
        <taxon>Actinomycetes</taxon>
        <taxon>Micrococcales</taxon>
        <taxon>Cellulomonadaceae</taxon>
        <taxon>Cellulomonas</taxon>
    </lineage>
</organism>
<accession>A0ABU0EEN8</accession>